<protein>
    <submittedName>
        <fullName evidence="2">9685_t:CDS:1</fullName>
    </submittedName>
</protein>
<accession>A0A9N9HQM3</accession>
<evidence type="ECO:0000313" key="3">
    <source>
        <dbReference type="Proteomes" id="UP000789570"/>
    </source>
</evidence>
<evidence type="ECO:0000313" key="2">
    <source>
        <dbReference type="EMBL" id="CAG8700742.1"/>
    </source>
</evidence>
<dbReference type="OrthoDB" id="2446538at2759"/>
<sequence length="571" mass="64741">ELNHDIQKNDINTIDEAKGYSNYYGGVLKPEEKAIFDSNLLNPNDILDKTLLQDTAQLLNNCREGKEKVKVEKMGLSSESHNLLASILKEQKAESIPYQVVNNLNDNKPVDKVVRKREKIDKEIKELKKKYNDSLEKKQTVLETKVNAAVATLKNDLRTVSAGGRRFFEETIKSNKIVSEEKYKSDTPAIPDETYGSVIKTNINASSNGKSYTNAVYLNLKLKLFGFGNKSTMTGVSNEKYVKENMETHRYMSDIFYVMHALFPKDSNYSNSPFIQKGEDASIIGKNYVTSPGGSVIYNNDKAIDFSACHTVLSSDAVNDEIIQDEISVYENKIRLKYSSLANSSILVDKYEKYVENLLKGLTKAGTTTPIFQKGELESLQETYPENEVVDKFDDDVTNENTKLDVEEIANQDDGKFFNDEVIKNYLQSIKDSLESVGQGLDPVKQNELDQLTYYIENSEVPPPKRRILPIELKGVLGVKTNVFNPEIVVETIALQELKADSNLKVGILNEMKKFKEDQKGLIRLDLSVYENGEEFSEEGIIKYYAEKLGGQDHVKKKYEKLFKNQQQEVF</sequence>
<comment type="caution">
    <text evidence="2">The sequence shown here is derived from an EMBL/GenBank/DDBJ whole genome shotgun (WGS) entry which is preliminary data.</text>
</comment>
<dbReference type="EMBL" id="CAJVPQ010007810">
    <property type="protein sequence ID" value="CAG8700742.1"/>
    <property type="molecule type" value="Genomic_DNA"/>
</dbReference>
<gene>
    <name evidence="2" type="ORF">FCALED_LOCUS13465</name>
</gene>
<organism evidence="2 3">
    <name type="scientific">Funneliformis caledonium</name>
    <dbReference type="NCBI Taxonomy" id="1117310"/>
    <lineage>
        <taxon>Eukaryota</taxon>
        <taxon>Fungi</taxon>
        <taxon>Fungi incertae sedis</taxon>
        <taxon>Mucoromycota</taxon>
        <taxon>Glomeromycotina</taxon>
        <taxon>Glomeromycetes</taxon>
        <taxon>Glomerales</taxon>
        <taxon>Glomeraceae</taxon>
        <taxon>Funneliformis</taxon>
    </lineage>
</organism>
<feature type="non-terminal residue" evidence="2">
    <location>
        <position position="1"/>
    </location>
</feature>
<dbReference type="AlphaFoldDB" id="A0A9N9HQM3"/>
<dbReference type="Proteomes" id="UP000789570">
    <property type="component" value="Unassembled WGS sequence"/>
</dbReference>
<name>A0A9N9HQM3_9GLOM</name>
<proteinExistence type="predicted"/>
<feature type="coiled-coil region" evidence="1">
    <location>
        <begin position="110"/>
        <end position="144"/>
    </location>
</feature>
<keyword evidence="3" id="KW-1185">Reference proteome</keyword>
<keyword evidence="1" id="KW-0175">Coiled coil</keyword>
<evidence type="ECO:0000256" key="1">
    <source>
        <dbReference type="SAM" id="Coils"/>
    </source>
</evidence>
<reference evidence="2" key="1">
    <citation type="submission" date="2021-06" db="EMBL/GenBank/DDBJ databases">
        <authorList>
            <person name="Kallberg Y."/>
            <person name="Tangrot J."/>
            <person name="Rosling A."/>
        </authorList>
    </citation>
    <scope>NUCLEOTIDE SEQUENCE</scope>
    <source>
        <strain evidence="2">UK204</strain>
    </source>
</reference>